<dbReference type="EMBL" id="PZZL01000018">
    <property type="protein sequence ID" value="PTM49546.1"/>
    <property type="molecule type" value="Genomic_DNA"/>
</dbReference>
<evidence type="ECO:0000313" key="3">
    <source>
        <dbReference type="Proteomes" id="UP000241808"/>
    </source>
</evidence>
<reference evidence="2 3" key="1">
    <citation type="submission" date="2018-04" db="EMBL/GenBank/DDBJ databases">
        <title>Genomic Encyclopedia of Archaeal and Bacterial Type Strains, Phase II (KMG-II): from individual species to whole genera.</title>
        <authorList>
            <person name="Goeker M."/>
        </authorList>
    </citation>
    <scope>NUCLEOTIDE SEQUENCE [LARGE SCALE GENOMIC DNA]</scope>
    <source>
        <strain evidence="2 3">DSM 25521</strain>
    </source>
</reference>
<dbReference type="Pfam" id="PF07813">
    <property type="entry name" value="LTXXQ"/>
    <property type="match status" value="1"/>
</dbReference>
<accession>A0A2T4YWY4</accession>
<protein>
    <submittedName>
        <fullName evidence="2">LTXXQ motif family protein</fullName>
    </submittedName>
</protein>
<evidence type="ECO:0000256" key="1">
    <source>
        <dbReference type="SAM" id="MobiDB-lite"/>
    </source>
</evidence>
<keyword evidence="3" id="KW-1185">Reference proteome</keyword>
<name>A0A2T4YWY4_9HYPH</name>
<evidence type="ECO:0000313" key="2">
    <source>
        <dbReference type="EMBL" id="PTM49546.1"/>
    </source>
</evidence>
<dbReference type="OrthoDB" id="7283650at2"/>
<organism evidence="2 3">
    <name type="scientific">Phreatobacter oligotrophus</name>
    <dbReference type="NCBI Taxonomy" id="1122261"/>
    <lineage>
        <taxon>Bacteria</taxon>
        <taxon>Pseudomonadati</taxon>
        <taxon>Pseudomonadota</taxon>
        <taxon>Alphaproteobacteria</taxon>
        <taxon>Hyphomicrobiales</taxon>
        <taxon>Phreatobacteraceae</taxon>
        <taxon>Phreatobacter</taxon>
    </lineage>
</organism>
<dbReference type="Proteomes" id="UP000241808">
    <property type="component" value="Unassembled WGS sequence"/>
</dbReference>
<dbReference type="InterPro" id="IPR012899">
    <property type="entry name" value="LTXXQ"/>
</dbReference>
<gene>
    <name evidence="2" type="ORF">C8P69_11816</name>
</gene>
<dbReference type="GO" id="GO:0042597">
    <property type="term" value="C:periplasmic space"/>
    <property type="evidence" value="ECO:0007669"/>
    <property type="project" value="InterPro"/>
</dbReference>
<comment type="caution">
    <text evidence="2">The sequence shown here is derived from an EMBL/GenBank/DDBJ whole genome shotgun (WGS) entry which is preliminary data.</text>
</comment>
<feature type="region of interest" description="Disordered" evidence="1">
    <location>
        <begin position="46"/>
        <end position="91"/>
    </location>
</feature>
<sequence length="227" mass="24558">MYTTRAKHLAGRTLRAMAIVVIAGGIGSVGAAHAAPQRLAMDNMGMPQGNSPSMPMDNDSSRMNPQGGAAPGGMQMPPASAGGQNMQSQPGGMMNDGMMRMMENMMRMMQMPAMAPSPGPVDLTDRIDGRIAFLRAELRITEAQNPTWNVFADALKASRGHLLDARRALLETSARPIDRLESRERHLAARLEALRAVRSSFTQLFSVLNDSQKRAAEELIIPLLGTF</sequence>
<feature type="compositionally biased region" description="Low complexity" evidence="1">
    <location>
        <begin position="65"/>
        <end position="83"/>
    </location>
</feature>
<proteinExistence type="predicted"/>
<dbReference type="AlphaFoldDB" id="A0A2T4YWY4"/>